<name>E4U811_OCEP5</name>
<dbReference type="AlphaFoldDB" id="E4U811"/>
<organism evidence="2 3">
    <name type="scientific">Oceanithermus profundus (strain DSM 14977 / NBRC 100410 / VKM B-2274 / 506)</name>
    <dbReference type="NCBI Taxonomy" id="670487"/>
    <lineage>
        <taxon>Bacteria</taxon>
        <taxon>Thermotogati</taxon>
        <taxon>Deinococcota</taxon>
        <taxon>Deinococci</taxon>
        <taxon>Thermales</taxon>
        <taxon>Thermaceae</taxon>
        <taxon>Oceanithermus</taxon>
    </lineage>
</organism>
<dbReference type="HOGENOM" id="CLU_1702463_0_0_0"/>
<gene>
    <name evidence="2" type="ordered locus">Ocepr_0643</name>
</gene>
<accession>E4U811</accession>
<feature type="transmembrane region" description="Helical" evidence="1">
    <location>
        <begin position="12"/>
        <end position="34"/>
    </location>
</feature>
<evidence type="ECO:0000313" key="3">
    <source>
        <dbReference type="Proteomes" id="UP000008722"/>
    </source>
</evidence>
<keyword evidence="1" id="KW-1133">Transmembrane helix</keyword>
<reference evidence="3" key="1">
    <citation type="submission" date="2010-11" db="EMBL/GenBank/DDBJ databases">
        <title>The complete sequence of chromosome of Oceanithermus profundus DSM 14977.</title>
        <authorList>
            <consortium name="US DOE Joint Genome Institute (JGI-PGF)"/>
            <person name="Lucas S."/>
            <person name="Copeland A."/>
            <person name="Lapidus A."/>
            <person name="Bruce D."/>
            <person name="Goodwin L."/>
            <person name="Pitluck S."/>
            <person name="Kyrpides N."/>
            <person name="Mavromatis K."/>
            <person name="Pagani I."/>
            <person name="Ivanova N."/>
            <person name="Zhang X."/>
            <person name="Brettin T."/>
            <person name="Detter J.C."/>
            <person name="Tapia R."/>
            <person name="Han C."/>
            <person name="Land M."/>
            <person name="Hauser L."/>
            <person name="Markowitz V."/>
            <person name="Cheng J.-F."/>
            <person name="Hugenholtz P."/>
            <person name="Woyke T."/>
            <person name="Wu D."/>
            <person name="Tindall B."/>
            <person name="Faehnrich R."/>
            <person name="Brambilla E."/>
            <person name="Klenk H.-P."/>
            <person name="Eisen J.A."/>
        </authorList>
    </citation>
    <scope>NUCLEOTIDE SEQUENCE [LARGE SCALE GENOMIC DNA]</scope>
    <source>
        <strain evidence="3">DSM 14977 / NBRC 100410 / VKM B-2274 / 506</strain>
    </source>
</reference>
<keyword evidence="1" id="KW-0812">Transmembrane</keyword>
<evidence type="ECO:0000313" key="2">
    <source>
        <dbReference type="EMBL" id="ADR36101.1"/>
    </source>
</evidence>
<feature type="transmembrane region" description="Helical" evidence="1">
    <location>
        <begin position="81"/>
        <end position="100"/>
    </location>
</feature>
<evidence type="ECO:0000256" key="1">
    <source>
        <dbReference type="SAM" id="Phobius"/>
    </source>
</evidence>
<sequence length="154" mass="16288" precursor="true">MRPVLHVAAWTWAALLLATVPYALYPVALVYGAGVAELARRYGARIAFWASLAANPYAWLAAFLGVVGFLGPADDMNLGPAIGALSLLFLLLGAAALAVMAWSRRPVWAAGAALLWAVFWPGEALFFGPGAWLTLPLGAGLAYLAWPWRGAARP</sequence>
<feature type="transmembrane region" description="Helical" evidence="1">
    <location>
        <begin position="46"/>
        <end position="69"/>
    </location>
</feature>
<dbReference type="EMBL" id="CP002361">
    <property type="protein sequence ID" value="ADR36101.1"/>
    <property type="molecule type" value="Genomic_DNA"/>
</dbReference>
<dbReference type="Proteomes" id="UP000008722">
    <property type="component" value="Chromosome"/>
</dbReference>
<feature type="transmembrane region" description="Helical" evidence="1">
    <location>
        <begin position="107"/>
        <end position="125"/>
    </location>
</feature>
<proteinExistence type="predicted"/>
<dbReference type="STRING" id="670487.Ocepr_0643"/>
<protein>
    <submittedName>
        <fullName evidence="2">Uncharacterized protein</fullName>
    </submittedName>
</protein>
<keyword evidence="1" id="KW-0472">Membrane</keyword>
<dbReference type="RefSeq" id="WP_013457271.1">
    <property type="nucleotide sequence ID" value="NC_014761.1"/>
</dbReference>
<dbReference type="KEGG" id="opr:Ocepr_0643"/>
<keyword evidence="3" id="KW-1185">Reference proteome</keyword>
<reference evidence="2 3" key="2">
    <citation type="journal article" date="2011" name="Stand. Genomic Sci.">
        <title>Complete genome sequence of Oceanithermus profundus type strain (506).</title>
        <authorList>
            <person name="Pati A."/>
            <person name="Zhang X."/>
            <person name="Lapidus A."/>
            <person name="Nolan M."/>
            <person name="Lucas S."/>
            <person name="Del Rio T.G."/>
            <person name="Tice H."/>
            <person name="Cheng J.F."/>
            <person name="Tapia R."/>
            <person name="Han C."/>
            <person name="Goodwin L."/>
            <person name="Pitluck S."/>
            <person name="Liolios K."/>
            <person name="Pagani I."/>
            <person name="Ivanova N."/>
            <person name="Mavromatis K."/>
            <person name="Chen A."/>
            <person name="Palaniappan K."/>
            <person name="Hauser L."/>
            <person name="Jeffries C.D."/>
            <person name="Brambilla E.M."/>
            <person name="Rohl A."/>
            <person name="Mwirichia R."/>
            <person name="Rohde M."/>
            <person name="Tindall B.J."/>
            <person name="Sikorski J."/>
            <person name="Wirth R."/>
            <person name="Goker M."/>
            <person name="Woyke T."/>
            <person name="Detter J.C."/>
            <person name="Bristow J."/>
            <person name="Eisen J.A."/>
            <person name="Markowitz V."/>
            <person name="Hugenholtz P."/>
            <person name="Kyrpides N.C."/>
            <person name="Klenk H.P."/>
            <person name="Land M."/>
        </authorList>
    </citation>
    <scope>NUCLEOTIDE SEQUENCE [LARGE SCALE GENOMIC DNA]</scope>
    <source>
        <strain evidence="3">DSM 14977 / NBRC 100410 / VKM B-2274 / 506</strain>
    </source>
</reference>